<comment type="caution">
    <text evidence="1">The sequence shown here is derived from an EMBL/GenBank/DDBJ whole genome shotgun (WGS) entry which is preliminary data.</text>
</comment>
<accession>A0AAN7XQU6</accession>
<dbReference type="Proteomes" id="UP001346869">
    <property type="component" value="Unassembled WGS sequence"/>
</dbReference>
<name>A0AAN7XQU6_ELEMC</name>
<keyword evidence="2" id="KW-1185">Reference proteome</keyword>
<sequence length="77" mass="8632">MNICVPAKGDTTVYRGGGGPVSTVLRSHQFDSRRSPECCRLDRQQSTGHQPRHAKGTWALIVFGATMRSNDEERRFL</sequence>
<protein>
    <submittedName>
        <fullName evidence="1">Uncharacterized protein</fullName>
    </submittedName>
</protein>
<proteinExistence type="predicted"/>
<evidence type="ECO:0000313" key="2">
    <source>
        <dbReference type="Proteomes" id="UP001346869"/>
    </source>
</evidence>
<dbReference type="AlphaFoldDB" id="A0AAN7XQU6"/>
<dbReference type="EMBL" id="JAUZQC010000007">
    <property type="protein sequence ID" value="KAK5868306.1"/>
    <property type="molecule type" value="Genomic_DNA"/>
</dbReference>
<reference evidence="1 2" key="1">
    <citation type="journal article" date="2023" name="Genes (Basel)">
        <title>Chromosome-Level Genome Assembly and Circadian Gene Repertoire of the Patagonia Blennie Eleginops maclovinus-The Closest Ancestral Proxy of Antarctic Cryonotothenioids.</title>
        <authorList>
            <person name="Cheng C.C."/>
            <person name="Rivera-Colon A.G."/>
            <person name="Minhas B.F."/>
            <person name="Wilson L."/>
            <person name="Rayamajhi N."/>
            <person name="Vargas-Chacoff L."/>
            <person name="Catchen J.M."/>
        </authorList>
    </citation>
    <scope>NUCLEOTIDE SEQUENCE [LARGE SCALE GENOMIC DNA]</scope>
    <source>
        <strain evidence="1">JMC-PN-2008</strain>
    </source>
</reference>
<evidence type="ECO:0000313" key="1">
    <source>
        <dbReference type="EMBL" id="KAK5868306.1"/>
    </source>
</evidence>
<reference evidence="1 2" key="2">
    <citation type="journal article" date="2023" name="Mol. Biol. Evol.">
        <title>Genomics of Secondarily Temperate Adaptation in the Only Non-Antarctic Icefish.</title>
        <authorList>
            <person name="Rivera-Colon A.G."/>
            <person name="Rayamajhi N."/>
            <person name="Minhas B.F."/>
            <person name="Madrigal G."/>
            <person name="Bilyk K.T."/>
            <person name="Yoon V."/>
            <person name="Hune M."/>
            <person name="Gregory S."/>
            <person name="Cheng C.H.C."/>
            <person name="Catchen J.M."/>
        </authorList>
    </citation>
    <scope>NUCLEOTIDE SEQUENCE [LARGE SCALE GENOMIC DNA]</scope>
    <source>
        <strain evidence="1">JMC-PN-2008</strain>
    </source>
</reference>
<gene>
    <name evidence="1" type="ORF">PBY51_009333</name>
</gene>
<organism evidence="1 2">
    <name type="scientific">Eleginops maclovinus</name>
    <name type="common">Patagonian blennie</name>
    <name type="synonym">Eleginus maclovinus</name>
    <dbReference type="NCBI Taxonomy" id="56733"/>
    <lineage>
        <taxon>Eukaryota</taxon>
        <taxon>Metazoa</taxon>
        <taxon>Chordata</taxon>
        <taxon>Craniata</taxon>
        <taxon>Vertebrata</taxon>
        <taxon>Euteleostomi</taxon>
        <taxon>Actinopterygii</taxon>
        <taxon>Neopterygii</taxon>
        <taxon>Teleostei</taxon>
        <taxon>Neoteleostei</taxon>
        <taxon>Acanthomorphata</taxon>
        <taxon>Eupercaria</taxon>
        <taxon>Perciformes</taxon>
        <taxon>Notothenioidei</taxon>
        <taxon>Eleginopidae</taxon>
        <taxon>Eleginops</taxon>
    </lineage>
</organism>